<evidence type="ECO:0000313" key="12">
    <source>
        <dbReference type="Proteomes" id="UP000434044"/>
    </source>
</evidence>
<evidence type="ECO:0000259" key="10">
    <source>
        <dbReference type="Pfam" id="PF01163"/>
    </source>
</evidence>
<dbReference type="AlphaFoldDB" id="A0A6N8E839"/>
<evidence type="ECO:0000256" key="3">
    <source>
        <dbReference type="ARBA" id="ARBA00022679"/>
    </source>
</evidence>
<evidence type="ECO:0000256" key="5">
    <source>
        <dbReference type="ARBA" id="ARBA00022777"/>
    </source>
</evidence>
<dbReference type="Gene3D" id="1.10.510.10">
    <property type="entry name" value="Transferase(Phosphotransferase) domain 1"/>
    <property type="match status" value="1"/>
</dbReference>
<dbReference type="EMBL" id="WNKT01000006">
    <property type="protein sequence ID" value="MTW20452.1"/>
    <property type="molecule type" value="Genomic_DNA"/>
</dbReference>
<feature type="transmembrane region" description="Helical" evidence="9">
    <location>
        <begin position="167"/>
        <end position="191"/>
    </location>
</feature>
<comment type="caution">
    <text evidence="11">The sequence shown here is derived from an EMBL/GenBank/DDBJ whole genome shotgun (WGS) entry which is preliminary data.</text>
</comment>
<organism evidence="11 12">
    <name type="scientific">Allochromatium palmeri</name>
    <dbReference type="NCBI Taxonomy" id="231048"/>
    <lineage>
        <taxon>Bacteria</taxon>
        <taxon>Pseudomonadati</taxon>
        <taxon>Pseudomonadota</taxon>
        <taxon>Gammaproteobacteria</taxon>
        <taxon>Chromatiales</taxon>
        <taxon>Chromatiaceae</taxon>
        <taxon>Allochromatium</taxon>
    </lineage>
</organism>
<evidence type="ECO:0000313" key="11">
    <source>
        <dbReference type="EMBL" id="MTW20452.1"/>
    </source>
</evidence>
<evidence type="ECO:0000256" key="2">
    <source>
        <dbReference type="ARBA" id="ARBA00022527"/>
    </source>
</evidence>
<gene>
    <name evidence="11" type="ORF">GJ668_04995</name>
</gene>
<dbReference type="GO" id="GO:0005524">
    <property type="term" value="F:ATP binding"/>
    <property type="evidence" value="ECO:0007669"/>
    <property type="project" value="UniProtKB-KW"/>
</dbReference>
<keyword evidence="12" id="KW-1185">Reference proteome</keyword>
<evidence type="ECO:0000256" key="1">
    <source>
        <dbReference type="ARBA" id="ARBA00012513"/>
    </source>
</evidence>
<dbReference type="Proteomes" id="UP000434044">
    <property type="component" value="Unassembled WGS sequence"/>
</dbReference>
<dbReference type="RefSeq" id="WP_155449015.1">
    <property type="nucleotide sequence ID" value="NZ_WNKT01000006.1"/>
</dbReference>
<dbReference type="InterPro" id="IPR011009">
    <property type="entry name" value="Kinase-like_dom_sf"/>
</dbReference>
<comment type="catalytic activity">
    <reaction evidence="7">
        <text>L-threonyl-[protein] + ATP = O-phospho-L-threonyl-[protein] + ADP + H(+)</text>
        <dbReference type="Rhea" id="RHEA:46608"/>
        <dbReference type="Rhea" id="RHEA-COMP:11060"/>
        <dbReference type="Rhea" id="RHEA-COMP:11605"/>
        <dbReference type="ChEBI" id="CHEBI:15378"/>
        <dbReference type="ChEBI" id="CHEBI:30013"/>
        <dbReference type="ChEBI" id="CHEBI:30616"/>
        <dbReference type="ChEBI" id="CHEBI:61977"/>
        <dbReference type="ChEBI" id="CHEBI:456216"/>
        <dbReference type="EC" id="2.7.11.1"/>
    </reaction>
</comment>
<evidence type="ECO:0000256" key="9">
    <source>
        <dbReference type="SAM" id="Phobius"/>
    </source>
</evidence>
<proteinExistence type="predicted"/>
<evidence type="ECO:0000256" key="6">
    <source>
        <dbReference type="ARBA" id="ARBA00022840"/>
    </source>
</evidence>
<protein>
    <recommendedName>
        <fullName evidence="1">non-specific serine/threonine protein kinase</fullName>
        <ecNumber evidence="1">2.7.11.1</ecNumber>
    </recommendedName>
</protein>
<keyword evidence="9" id="KW-0472">Membrane</keyword>
<keyword evidence="2" id="KW-0723">Serine/threonine-protein kinase</keyword>
<comment type="catalytic activity">
    <reaction evidence="8">
        <text>L-seryl-[protein] + ATP = O-phospho-L-seryl-[protein] + ADP + H(+)</text>
        <dbReference type="Rhea" id="RHEA:17989"/>
        <dbReference type="Rhea" id="RHEA-COMP:9863"/>
        <dbReference type="Rhea" id="RHEA-COMP:11604"/>
        <dbReference type="ChEBI" id="CHEBI:15378"/>
        <dbReference type="ChEBI" id="CHEBI:29999"/>
        <dbReference type="ChEBI" id="CHEBI:30616"/>
        <dbReference type="ChEBI" id="CHEBI:83421"/>
        <dbReference type="ChEBI" id="CHEBI:456216"/>
        <dbReference type="EC" id="2.7.11.1"/>
    </reaction>
</comment>
<keyword evidence="9" id="KW-1133">Transmembrane helix</keyword>
<dbReference type="SUPFAM" id="SSF56112">
    <property type="entry name" value="Protein kinase-like (PK-like)"/>
    <property type="match status" value="1"/>
</dbReference>
<dbReference type="Pfam" id="PF01163">
    <property type="entry name" value="RIO1"/>
    <property type="match status" value="1"/>
</dbReference>
<name>A0A6N8E839_9GAMM</name>
<dbReference type="OrthoDB" id="6854449at2"/>
<keyword evidence="9" id="KW-0812">Transmembrane</keyword>
<sequence>MQLKNYIKNNQVILVEDGLAVKKAIRTPFLLFAEACCRHEAGCLETLERLGFGGAPRLISLEGNSFTMERVSGRSLNELRFIDEPLCLRILEMVQRLHCLGFAHGNLRNSNIFITDSNEPMLIDFETCCRRGGPLFAIAKFNDQVRQHLLWHSDFVVPHDRRAKKLFPVHITVAMFFITPINRFVAALKAIKKSVKKRIRLVRKDLAERGSLSSKQTAD</sequence>
<dbReference type="EC" id="2.7.11.1" evidence="1"/>
<evidence type="ECO:0000256" key="4">
    <source>
        <dbReference type="ARBA" id="ARBA00022741"/>
    </source>
</evidence>
<dbReference type="InterPro" id="IPR018934">
    <property type="entry name" value="RIO_dom"/>
</dbReference>
<evidence type="ECO:0000256" key="7">
    <source>
        <dbReference type="ARBA" id="ARBA00047899"/>
    </source>
</evidence>
<accession>A0A6N8E839</accession>
<keyword evidence="4" id="KW-0547">Nucleotide-binding</keyword>
<keyword evidence="6" id="KW-0067">ATP-binding</keyword>
<keyword evidence="5" id="KW-0418">Kinase</keyword>
<dbReference type="GO" id="GO:0004674">
    <property type="term" value="F:protein serine/threonine kinase activity"/>
    <property type="evidence" value="ECO:0007669"/>
    <property type="project" value="UniProtKB-KW"/>
</dbReference>
<feature type="domain" description="RIO-type" evidence="10">
    <location>
        <begin position="33"/>
        <end position="125"/>
    </location>
</feature>
<reference evidence="11 12" key="1">
    <citation type="submission" date="2019-11" db="EMBL/GenBank/DDBJ databases">
        <title>Whole-genome sequence of the anaerobic purple sulfur bacterium Allochromatium palmeri DSM 15591.</title>
        <authorList>
            <person name="Kyndt J.A."/>
            <person name="Meyer T.E."/>
        </authorList>
    </citation>
    <scope>NUCLEOTIDE SEQUENCE [LARGE SCALE GENOMIC DNA]</scope>
    <source>
        <strain evidence="11 12">DSM 15591</strain>
    </source>
</reference>
<keyword evidence="3" id="KW-0808">Transferase</keyword>
<evidence type="ECO:0000256" key="8">
    <source>
        <dbReference type="ARBA" id="ARBA00048679"/>
    </source>
</evidence>